<proteinExistence type="predicted"/>
<accession>A0ABW3UEL7</accession>
<gene>
    <name evidence="1" type="ORF">ACFQ4B_04475</name>
</gene>
<dbReference type="InterPro" id="IPR019700">
    <property type="entry name" value="Sigma-G_inhibitor_Gin"/>
</dbReference>
<name>A0ABW3UEL7_9BACL</name>
<keyword evidence="2" id="KW-1185">Reference proteome</keyword>
<dbReference type="EMBL" id="JBHTLU010000010">
    <property type="protein sequence ID" value="MFD1219363.1"/>
    <property type="molecule type" value="Genomic_DNA"/>
</dbReference>
<evidence type="ECO:0000313" key="2">
    <source>
        <dbReference type="Proteomes" id="UP001597180"/>
    </source>
</evidence>
<dbReference type="Proteomes" id="UP001597180">
    <property type="component" value="Unassembled WGS sequence"/>
</dbReference>
<organism evidence="1 2">
    <name type="scientific">Paenibacillus vulneris</name>
    <dbReference type="NCBI Taxonomy" id="1133364"/>
    <lineage>
        <taxon>Bacteria</taxon>
        <taxon>Bacillati</taxon>
        <taxon>Bacillota</taxon>
        <taxon>Bacilli</taxon>
        <taxon>Bacillales</taxon>
        <taxon>Paenibacillaceae</taxon>
        <taxon>Paenibacillus</taxon>
    </lineage>
</organism>
<reference evidence="2" key="1">
    <citation type="journal article" date="2019" name="Int. J. Syst. Evol. Microbiol.">
        <title>The Global Catalogue of Microorganisms (GCM) 10K type strain sequencing project: providing services to taxonomists for standard genome sequencing and annotation.</title>
        <authorList>
            <consortium name="The Broad Institute Genomics Platform"/>
            <consortium name="The Broad Institute Genome Sequencing Center for Infectious Disease"/>
            <person name="Wu L."/>
            <person name="Ma J."/>
        </authorList>
    </citation>
    <scope>NUCLEOTIDE SEQUENCE [LARGE SCALE GENOMIC DNA]</scope>
    <source>
        <strain evidence="2">CCUG 53270</strain>
    </source>
</reference>
<evidence type="ECO:0000313" key="1">
    <source>
        <dbReference type="EMBL" id="MFD1219363.1"/>
    </source>
</evidence>
<sequence>MGDALHEPTVAHNCIICGQLKEDGIMIISEFICEDCEHEMISTDVRDAKYPFFIHQMRQIFYKKNA</sequence>
<dbReference type="RefSeq" id="WP_079914897.1">
    <property type="nucleotide sequence ID" value="NZ_BAABJG010000037.1"/>
</dbReference>
<comment type="caution">
    <text evidence="1">The sequence shown here is derived from an EMBL/GenBank/DDBJ whole genome shotgun (WGS) entry which is preliminary data.</text>
</comment>
<dbReference type="Pfam" id="PF10764">
    <property type="entry name" value="Gin"/>
    <property type="match status" value="1"/>
</dbReference>
<protein>
    <submittedName>
        <fullName evidence="1">Sigma factor G inhibitor Gin</fullName>
    </submittedName>
</protein>